<keyword evidence="6 10" id="KW-1133">Transmembrane helix</keyword>
<feature type="region of interest" description="Disordered" evidence="9">
    <location>
        <begin position="1"/>
        <end position="32"/>
    </location>
</feature>
<keyword evidence="5" id="KW-0029">Amino-acid transport</keyword>
<evidence type="ECO:0000313" key="12">
    <source>
        <dbReference type="Proteomes" id="UP000460272"/>
    </source>
</evidence>
<dbReference type="GO" id="GO:0006865">
    <property type="term" value="P:amino acid transport"/>
    <property type="evidence" value="ECO:0007669"/>
    <property type="project" value="UniProtKB-KW"/>
</dbReference>
<accession>A0A6P2C6W3</accession>
<evidence type="ECO:0000256" key="7">
    <source>
        <dbReference type="ARBA" id="ARBA00023136"/>
    </source>
</evidence>
<organism evidence="11 12">
    <name type="scientific">Trebonia kvetii</name>
    <dbReference type="NCBI Taxonomy" id="2480626"/>
    <lineage>
        <taxon>Bacteria</taxon>
        <taxon>Bacillati</taxon>
        <taxon>Actinomycetota</taxon>
        <taxon>Actinomycetes</taxon>
        <taxon>Streptosporangiales</taxon>
        <taxon>Treboniaceae</taxon>
        <taxon>Trebonia</taxon>
    </lineage>
</organism>
<proteinExistence type="inferred from homology"/>
<feature type="transmembrane region" description="Helical" evidence="10">
    <location>
        <begin position="195"/>
        <end position="212"/>
    </location>
</feature>
<evidence type="ECO:0000256" key="8">
    <source>
        <dbReference type="ARBA" id="ARBA00037998"/>
    </source>
</evidence>
<evidence type="ECO:0000256" key="3">
    <source>
        <dbReference type="ARBA" id="ARBA00022475"/>
    </source>
</evidence>
<dbReference type="Pfam" id="PF02653">
    <property type="entry name" value="BPD_transp_2"/>
    <property type="match status" value="2"/>
</dbReference>
<keyword evidence="12" id="KW-1185">Reference proteome</keyword>
<feature type="region of interest" description="Disordered" evidence="9">
    <location>
        <begin position="694"/>
        <end position="718"/>
    </location>
</feature>
<feature type="transmembrane region" description="Helical" evidence="10">
    <location>
        <begin position="467"/>
        <end position="498"/>
    </location>
</feature>
<dbReference type="PANTHER" id="PTHR11795">
    <property type="entry name" value="BRANCHED-CHAIN AMINO ACID TRANSPORT SYSTEM PERMEASE PROTEIN LIVH"/>
    <property type="match status" value="1"/>
</dbReference>
<keyword evidence="2" id="KW-0813">Transport</keyword>
<evidence type="ECO:0000313" key="11">
    <source>
        <dbReference type="EMBL" id="TVZ06930.1"/>
    </source>
</evidence>
<comment type="subcellular location">
    <subcellularLocation>
        <location evidence="1">Cell membrane</location>
        <topology evidence="1">Multi-pass membrane protein</topology>
    </subcellularLocation>
</comment>
<name>A0A6P2C6W3_9ACTN</name>
<feature type="transmembrane region" description="Helical" evidence="10">
    <location>
        <begin position="35"/>
        <end position="55"/>
    </location>
</feature>
<feature type="transmembrane region" description="Helical" evidence="10">
    <location>
        <begin position="386"/>
        <end position="409"/>
    </location>
</feature>
<feature type="compositionally biased region" description="Basic residues" evidence="9">
    <location>
        <begin position="20"/>
        <end position="32"/>
    </location>
</feature>
<feature type="transmembrane region" description="Helical" evidence="10">
    <location>
        <begin position="322"/>
        <end position="340"/>
    </location>
</feature>
<feature type="transmembrane region" description="Helical" evidence="10">
    <location>
        <begin position="361"/>
        <end position="380"/>
    </location>
</feature>
<evidence type="ECO:0000256" key="4">
    <source>
        <dbReference type="ARBA" id="ARBA00022692"/>
    </source>
</evidence>
<keyword evidence="7 10" id="KW-0472">Membrane</keyword>
<dbReference type="GO" id="GO:0015658">
    <property type="term" value="F:branched-chain amino acid transmembrane transporter activity"/>
    <property type="evidence" value="ECO:0007669"/>
    <property type="project" value="InterPro"/>
</dbReference>
<feature type="transmembrane region" description="Helical" evidence="10">
    <location>
        <begin position="441"/>
        <end position="460"/>
    </location>
</feature>
<dbReference type="EMBL" id="RPFW01000001">
    <property type="protein sequence ID" value="TVZ06930.1"/>
    <property type="molecule type" value="Genomic_DNA"/>
</dbReference>
<feature type="transmembrane region" description="Helical" evidence="10">
    <location>
        <begin position="149"/>
        <end position="168"/>
    </location>
</feature>
<gene>
    <name evidence="11" type="ORF">EAS64_06245</name>
</gene>
<feature type="transmembrane region" description="Helical" evidence="10">
    <location>
        <begin position="246"/>
        <end position="264"/>
    </location>
</feature>
<dbReference type="InterPro" id="IPR043428">
    <property type="entry name" value="LivM-like"/>
</dbReference>
<sequence>MPATRPARLSQAAGGPGFRGRQRHRTPTRRKRDSMSSYMLFLILGLGSGATYAILGQGLVLKYRSAGVVDFAHGAVAMFIAYVFINLRGFGELELPVVLIPHQISLNGGASLPTALAALIALGYAAVLGLVLYLVVYRPLQNASPLTRVCASVGVMLGLEAIAVLNFSTQPVATNPLFPSSPLKVSGVTFPEDRLFFTGVVIVVSVVLALVYRYSRFGLATRAAAENGRGAALTGISAVRVACQNWVIATVLAGAAGILIAPVANLDPNSYTLFVVPALAAALVGRFQSFWITALAGLLMGCAQSEINKLITVWSWLPQQGLPDALPFVVIIVVMALRSRSVVARGEDSSDRNPSIGRPRAPLRTAAACFVAGLILLYVFDGVLRFAFISSLTVTCVALSVVLLTGYVGQVSLAQMSLAGIGGFMLGHISASWGIGFPWSLILAGLCAVPVGLIIGLPALRLRGVNLAVVTLGFAAALDAVVFTSSSFTGGIGGLPIAAPRLPGVNLAISQGNAYPRVAFGVLVLVITILLGLLVARLRLGATGRMLLAIRSNERAAGSVGINVAQGKLFAFALAAFIAGIGGALTGYMQGELTGDSFAAFTSISMLAIVFVAGVGRISGAVVAGIMFSAAGLFVTFLNIHLNIGKYQAIVAGIALVLTAVQNPDGLASTSTGRGPAVAIERLCDRAAGEYRKRFRPSDESRPAASPNGSPPIKNRII</sequence>
<dbReference type="Proteomes" id="UP000460272">
    <property type="component" value="Unassembled WGS sequence"/>
</dbReference>
<dbReference type="PANTHER" id="PTHR11795:SF445">
    <property type="entry name" value="AMINO ACID ABC TRANSPORTER PERMEASE PROTEIN"/>
    <property type="match status" value="1"/>
</dbReference>
<evidence type="ECO:0000256" key="5">
    <source>
        <dbReference type="ARBA" id="ARBA00022970"/>
    </source>
</evidence>
<dbReference type="CDD" id="cd06581">
    <property type="entry name" value="TM_PBP1_LivM_like"/>
    <property type="match status" value="1"/>
</dbReference>
<dbReference type="CDD" id="cd06582">
    <property type="entry name" value="TM_PBP1_LivH_like"/>
    <property type="match status" value="1"/>
</dbReference>
<evidence type="ECO:0000256" key="1">
    <source>
        <dbReference type="ARBA" id="ARBA00004651"/>
    </source>
</evidence>
<protein>
    <submittedName>
        <fullName evidence="11">ABC transporter</fullName>
    </submittedName>
</protein>
<evidence type="ECO:0000256" key="10">
    <source>
        <dbReference type="SAM" id="Phobius"/>
    </source>
</evidence>
<evidence type="ECO:0000256" key="9">
    <source>
        <dbReference type="SAM" id="MobiDB-lite"/>
    </source>
</evidence>
<comment type="similarity">
    <text evidence="8">Belongs to the binding-protein-dependent transport system permease family. LivHM subfamily.</text>
</comment>
<keyword evidence="4 10" id="KW-0812">Transmembrane</keyword>
<dbReference type="InterPro" id="IPR052157">
    <property type="entry name" value="BCAA_transport_permease"/>
</dbReference>
<feature type="transmembrane region" description="Helical" evidence="10">
    <location>
        <begin position="622"/>
        <end position="642"/>
    </location>
</feature>
<feature type="transmembrane region" description="Helical" evidence="10">
    <location>
        <begin position="597"/>
        <end position="615"/>
    </location>
</feature>
<feature type="transmembrane region" description="Helical" evidence="10">
    <location>
        <begin position="569"/>
        <end position="591"/>
    </location>
</feature>
<comment type="caution">
    <text evidence="11">The sequence shown here is derived from an EMBL/GenBank/DDBJ whole genome shotgun (WGS) entry which is preliminary data.</text>
</comment>
<feature type="transmembrane region" description="Helical" evidence="10">
    <location>
        <begin position="115"/>
        <end position="137"/>
    </location>
</feature>
<keyword evidence="3" id="KW-1003">Cell membrane</keyword>
<dbReference type="GO" id="GO:0005886">
    <property type="term" value="C:plasma membrane"/>
    <property type="evidence" value="ECO:0007669"/>
    <property type="project" value="UniProtKB-SubCell"/>
</dbReference>
<dbReference type="AlphaFoldDB" id="A0A6P2C6W3"/>
<evidence type="ECO:0000256" key="2">
    <source>
        <dbReference type="ARBA" id="ARBA00022448"/>
    </source>
</evidence>
<reference evidence="11 12" key="1">
    <citation type="submission" date="2018-11" db="EMBL/GenBank/DDBJ databases">
        <title>Trebonia kvetii gen.nov., sp.nov., a novel acidophilic actinobacterium, and proposal of the new actinobacterial family Treboniaceae fam. nov.</title>
        <authorList>
            <person name="Rapoport D."/>
            <person name="Sagova-Mareckova M."/>
            <person name="Sedlacek I."/>
            <person name="Provaznik J."/>
            <person name="Kralova S."/>
            <person name="Pavlinic D."/>
            <person name="Benes V."/>
            <person name="Kopecky J."/>
        </authorList>
    </citation>
    <scope>NUCLEOTIDE SEQUENCE [LARGE SCALE GENOMIC DNA]</scope>
    <source>
        <strain evidence="11 12">15Tr583</strain>
    </source>
</reference>
<evidence type="ECO:0000256" key="6">
    <source>
        <dbReference type="ARBA" id="ARBA00022989"/>
    </source>
</evidence>
<feature type="transmembrane region" description="Helical" evidence="10">
    <location>
        <begin position="518"/>
        <end position="536"/>
    </location>
</feature>
<dbReference type="OrthoDB" id="9807115at2"/>
<dbReference type="InterPro" id="IPR001851">
    <property type="entry name" value="ABC_transp_permease"/>
</dbReference>